<dbReference type="AlphaFoldDB" id="A0AAV7QN89"/>
<comment type="caution">
    <text evidence="2">The sequence shown here is derived from an EMBL/GenBank/DDBJ whole genome shotgun (WGS) entry which is preliminary data.</text>
</comment>
<proteinExistence type="predicted"/>
<protein>
    <submittedName>
        <fullName evidence="2">Uncharacterized protein</fullName>
    </submittedName>
</protein>
<evidence type="ECO:0000256" key="1">
    <source>
        <dbReference type="SAM" id="MobiDB-lite"/>
    </source>
</evidence>
<sequence length="88" mass="9982">MKDDRSKDFYDLDALRLFLDGLEEHDMKFAPADSETASSLSIGPPTVAALRGHWYPNSARKRGRDMERLARSQSDRDKALKEVEAITN</sequence>
<dbReference type="EMBL" id="JANPWB010000010">
    <property type="protein sequence ID" value="KAJ1140605.1"/>
    <property type="molecule type" value="Genomic_DNA"/>
</dbReference>
<dbReference type="Proteomes" id="UP001066276">
    <property type="component" value="Chromosome 6"/>
</dbReference>
<evidence type="ECO:0000313" key="3">
    <source>
        <dbReference type="Proteomes" id="UP001066276"/>
    </source>
</evidence>
<name>A0AAV7QN89_PLEWA</name>
<evidence type="ECO:0000313" key="2">
    <source>
        <dbReference type="EMBL" id="KAJ1140605.1"/>
    </source>
</evidence>
<accession>A0AAV7QN89</accession>
<keyword evidence="3" id="KW-1185">Reference proteome</keyword>
<reference evidence="2" key="1">
    <citation type="journal article" date="2022" name="bioRxiv">
        <title>Sequencing and chromosome-scale assembly of the giantPleurodeles waltlgenome.</title>
        <authorList>
            <person name="Brown T."/>
            <person name="Elewa A."/>
            <person name="Iarovenko S."/>
            <person name="Subramanian E."/>
            <person name="Araus A.J."/>
            <person name="Petzold A."/>
            <person name="Susuki M."/>
            <person name="Suzuki K.-i.T."/>
            <person name="Hayashi T."/>
            <person name="Toyoda A."/>
            <person name="Oliveira C."/>
            <person name="Osipova E."/>
            <person name="Leigh N.D."/>
            <person name="Simon A."/>
            <person name="Yun M.H."/>
        </authorList>
    </citation>
    <scope>NUCLEOTIDE SEQUENCE</scope>
    <source>
        <strain evidence="2">20211129_DDA</strain>
        <tissue evidence="2">Liver</tissue>
    </source>
</reference>
<feature type="region of interest" description="Disordered" evidence="1">
    <location>
        <begin position="61"/>
        <end position="88"/>
    </location>
</feature>
<organism evidence="2 3">
    <name type="scientific">Pleurodeles waltl</name>
    <name type="common">Iberian ribbed newt</name>
    <dbReference type="NCBI Taxonomy" id="8319"/>
    <lineage>
        <taxon>Eukaryota</taxon>
        <taxon>Metazoa</taxon>
        <taxon>Chordata</taxon>
        <taxon>Craniata</taxon>
        <taxon>Vertebrata</taxon>
        <taxon>Euteleostomi</taxon>
        <taxon>Amphibia</taxon>
        <taxon>Batrachia</taxon>
        <taxon>Caudata</taxon>
        <taxon>Salamandroidea</taxon>
        <taxon>Salamandridae</taxon>
        <taxon>Pleurodelinae</taxon>
        <taxon>Pleurodeles</taxon>
    </lineage>
</organism>
<gene>
    <name evidence="2" type="ORF">NDU88_006954</name>
</gene>
<feature type="compositionally biased region" description="Basic and acidic residues" evidence="1">
    <location>
        <begin position="64"/>
        <end position="88"/>
    </location>
</feature>